<dbReference type="GO" id="GO:0006310">
    <property type="term" value="P:DNA recombination"/>
    <property type="evidence" value="ECO:0007669"/>
    <property type="project" value="UniProtKB-KW"/>
</dbReference>
<dbReference type="Gene3D" id="1.10.443.10">
    <property type="entry name" value="Intergrase catalytic core"/>
    <property type="match status" value="1"/>
</dbReference>
<keyword evidence="1" id="KW-0233">DNA recombination</keyword>
<keyword evidence="4" id="KW-1185">Reference proteome</keyword>
<evidence type="ECO:0000259" key="2">
    <source>
        <dbReference type="PROSITE" id="PS51898"/>
    </source>
</evidence>
<dbReference type="InterPro" id="IPR013762">
    <property type="entry name" value="Integrase-like_cat_sf"/>
</dbReference>
<dbReference type="GO" id="GO:0015074">
    <property type="term" value="P:DNA integration"/>
    <property type="evidence" value="ECO:0007669"/>
    <property type="project" value="InterPro"/>
</dbReference>
<evidence type="ECO:0000313" key="4">
    <source>
        <dbReference type="Proteomes" id="UP000540929"/>
    </source>
</evidence>
<dbReference type="GO" id="GO:0003677">
    <property type="term" value="F:DNA binding"/>
    <property type="evidence" value="ECO:0007669"/>
    <property type="project" value="InterPro"/>
</dbReference>
<proteinExistence type="predicted"/>
<gene>
    <name evidence="3" type="ORF">GGD40_003718</name>
</gene>
<dbReference type="InterPro" id="IPR011010">
    <property type="entry name" value="DNA_brk_join_enz"/>
</dbReference>
<dbReference type="EMBL" id="JACCAS010000001">
    <property type="protein sequence ID" value="NYH24239.1"/>
    <property type="molecule type" value="Genomic_DNA"/>
</dbReference>
<feature type="domain" description="Tyr recombinase" evidence="2">
    <location>
        <begin position="283"/>
        <end position="517"/>
    </location>
</feature>
<protein>
    <submittedName>
        <fullName evidence="3">Integrase</fullName>
    </submittedName>
</protein>
<evidence type="ECO:0000256" key="1">
    <source>
        <dbReference type="ARBA" id="ARBA00023172"/>
    </source>
</evidence>
<dbReference type="PROSITE" id="PS51898">
    <property type="entry name" value="TYR_RECOMBINASE"/>
    <property type="match status" value="1"/>
</dbReference>
<accession>A0A7Y9WNM4</accession>
<dbReference type="SUPFAM" id="SSF56349">
    <property type="entry name" value="DNA breaking-rejoining enzymes"/>
    <property type="match status" value="1"/>
</dbReference>
<dbReference type="Proteomes" id="UP000540929">
    <property type="component" value="Unassembled WGS sequence"/>
</dbReference>
<name>A0A7Y9WNM4_9BURK</name>
<comment type="caution">
    <text evidence="3">The sequence shown here is derived from an EMBL/GenBank/DDBJ whole genome shotgun (WGS) entry which is preliminary data.</text>
</comment>
<evidence type="ECO:0000313" key="3">
    <source>
        <dbReference type="EMBL" id="NYH24239.1"/>
    </source>
</evidence>
<organism evidence="3 4">
    <name type="scientific">Paraburkholderia bryophila</name>
    <dbReference type="NCBI Taxonomy" id="420952"/>
    <lineage>
        <taxon>Bacteria</taxon>
        <taxon>Pseudomonadati</taxon>
        <taxon>Pseudomonadota</taxon>
        <taxon>Betaproteobacteria</taxon>
        <taxon>Burkholderiales</taxon>
        <taxon>Burkholderiaceae</taxon>
        <taxon>Paraburkholderia</taxon>
    </lineage>
</organism>
<sequence length="683" mass="76497">MSNSQSVRRENEDELYNALTAPLDDPSEVDESWGETWTYESSTAGYNSGHTFYWDFVLNDGSYFSAPQWSVLYASVQACINSIFRKRDNGRGRRAGSVGQITAQMRQFVRWMTMFGYRDLSCLDEFAYEEYAQWIGLTKCRGQGDASITIQSAFCVLAFPAMLYYQNAALIDAGLPPVAGVPYGGESTYAMARQICDKEVGFYPAVPDEVYIPAMNKVVEWLDRQIPEIQATVDAYITPYGGCEATNNNRRRRVLNELVFSPDEDTGEPWFAGFAEPIYVTRHFAHNASRRGQEAKLNIGHTTRDVLQASRNCCTIGIQGTVGMRVSEVCGLKVTAHDQETGLPDCVKVERSKSGLEELFFIVGTVFKDKTPPRPGRWLAGSRPLGSDYLPIPIKAVVALDRLFAPWREMAGSDSLIVGFRNRVGVALRGEDITPISAGAVREGQKEWVRTYVKVPPEFANWEITTHQWRKSFARFCIRVDSTLLPAISRHLQHISIAMTQRHYTGEDRELLWLIRDAAIELAAELLYAATHEGAKAAGGLMEEIPDIASEMSRHVDPHDGKGCQAFLRSTLERDNTWAWGLPWGACLFRPEFARCNLKGPSYKIFATAPALDGLSAYSSCGQCKNQLVLPQHLPFWLARRDELLVTKKQNNRKGLKDIDFIVGHRLVRCEGVIQKIHGASIA</sequence>
<dbReference type="AlphaFoldDB" id="A0A7Y9WNM4"/>
<reference evidence="3 4" key="1">
    <citation type="submission" date="2020-07" db="EMBL/GenBank/DDBJ databases">
        <title>Exploring microbial biodiversity for novel pathways involved in the catabolism of aromatic compounds derived from lignin.</title>
        <authorList>
            <person name="Elkins J."/>
        </authorList>
    </citation>
    <scope>NUCLEOTIDE SEQUENCE [LARGE SCALE GENOMIC DNA]</scope>
    <source>
        <strain evidence="3 4">H2C3C</strain>
    </source>
</reference>
<dbReference type="RefSeq" id="WP_179744505.1">
    <property type="nucleotide sequence ID" value="NZ_JACCAS010000001.1"/>
</dbReference>
<dbReference type="InterPro" id="IPR002104">
    <property type="entry name" value="Integrase_catalytic"/>
</dbReference>